<comment type="subcellular location">
    <subcellularLocation>
        <location evidence="1">Cell membrane</location>
        <topology evidence="1">Single-pass membrane protein</topology>
    </subcellularLocation>
    <subcellularLocation>
        <location evidence="7">Cell membrane</location>
        <topology evidence="7">Single-pass type II membrane protein</topology>
    </subcellularLocation>
</comment>
<keyword evidence="7" id="KW-0653">Protein transport</keyword>
<dbReference type="GO" id="GO:0022857">
    <property type="term" value="F:transmembrane transporter activity"/>
    <property type="evidence" value="ECO:0007669"/>
    <property type="project" value="InterPro"/>
</dbReference>
<dbReference type="Proteomes" id="UP000008392">
    <property type="component" value="Chromosome"/>
</dbReference>
<dbReference type="Gene3D" id="3.30.420.270">
    <property type="match status" value="1"/>
</dbReference>
<evidence type="ECO:0000256" key="6">
    <source>
        <dbReference type="ARBA" id="ARBA00023136"/>
    </source>
</evidence>
<keyword evidence="6 8" id="KW-0472">Membrane</keyword>
<keyword evidence="10" id="KW-1185">Reference proteome</keyword>
<sequence length="145" mass="15983">MYVLSALNWQGHKMSRTRYMESHEPHIEIIPMIDIMMFLLIFFMVTMLKMIDASGIKINVPQASTAAPLPKTSLTITVKKDGDLFLDGQAVSAALLTEKIRKQSLGAKLEVLIAGDKEVSLENLLRVMDVARAAGVDDIGIAAKR</sequence>
<dbReference type="Pfam" id="PF02472">
    <property type="entry name" value="ExbD"/>
    <property type="match status" value="1"/>
</dbReference>
<reference evidence="9 10" key="1">
    <citation type="journal article" date="2004" name="Environ. Microbiol.">
        <title>Phylogeny-function analysis of (meta)genomic libraries: screening for expression of ribosomal RNA genes by large-insert library fluorescent in situ hybridization (LIL-FISH).</title>
        <authorList>
            <person name="Leveau J.H."/>
            <person name="Gerards S."/>
            <person name="de Boer W."/>
            <person name="van Veen J.A."/>
        </authorList>
    </citation>
    <scope>NUCLEOTIDE SEQUENCE [LARGE SCALE GENOMIC DNA]</scope>
    <source>
        <strain evidence="9 10">Ter331</strain>
    </source>
</reference>
<evidence type="ECO:0000256" key="3">
    <source>
        <dbReference type="ARBA" id="ARBA00022475"/>
    </source>
</evidence>
<gene>
    <name evidence="9" type="primary">exbD1</name>
    <name evidence="9" type="ordered locus">CFU_0339</name>
</gene>
<reference evidence="9 10" key="5">
    <citation type="journal article" date="2011" name="ISME J.">
        <title>Dual transcriptional profiling of a bacterial/fungal confrontation: Collimonas fungivorans versus Aspergillus niger.</title>
        <authorList>
            <person name="Mela F."/>
            <person name="Fritsche K."/>
            <person name="de Boer W."/>
            <person name="van Veen J.A."/>
            <person name="de Graaff L.H."/>
            <person name="van den Berg M."/>
            <person name="Leveau J.H."/>
        </authorList>
    </citation>
    <scope>NUCLEOTIDE SEQUENCE [LARGE SCALE GENOMIC DNA]</scope>
    <source>
        <strain evidence="9 10">Ter331</strain>
    </source>
</reference>
<dbReference type="GO" id="GO:0005886">
    <property type="term" value="C:plasma membrane"/>
    <property type="evidence" value="ECO:0007669"/>
    <property type="project" value="UniProtKB-SubCell"/>
</dbReference>
<dbReference type="PANTHER" id="PTHR30558">
    <property type="entry name" value="EXBD MEMBRANE COMPONENT OF PMF-DRIVEN MACROMOLECULE IMPORT SYSTEM"/>
    <property type="match status" value="1"/>
</dbReference>
<reference evidence="9 10" key="2">
    <citation type="journal article" date="2006" name="J. Microbiol. Methods">
        <title>Genomic flank-sequencing of plasposon insertion sites for rapid identification of functional genes.</title>
        <authorList>
            <person name="Leveau J.H."/>
            <person name="Gerards S."/>
            <person name="Fritsche K."/>
            <person name="Zondag G."/>
            <person name="van Veen J.A."/>
        </authorList>
    </citation>
    <scope>NUCLEOTIDE SEQUENCE [LARGE SCALE GENOMIC DNA]</scope>
    <source>
        <strain evidence="9 10">Ter331</strain>
    </source>
</reference>
<evidence type="ECO:0000256" key="1">
    <source>
        <dbReference type="ARBA" id="ARBA00004162"/>
    </source>
</evidence>
<dbReference type="GO" id="GO:0015031">
    <property type="term" value="P:protein transport"/>
    <property type="evidence" value="ECO:0007669"/>
    <property type="project" value="UniProtKB-KW"/>
</dbReference>
<dbReference type="eggNOG" id="COG0848">
    <property type="taxonomic scope" value="Bacteria"/>
</dbReference>
<dbReference type="HOGENOM" id="CLU_085305_3_2_4"/>
<protein>
    <submittedName>
        <fullName evidence="9">Biopolymer transport protein ExbD/TolR</fullName>
    </submittedName>
</protein>
<dbReference type="EMBL" id="CP002745">
    <property type="protein sequence ID" value="AEK60177.1"/>
    <property type="molecule type" value="Genomic_DNA"/>
</dbReference>
<comment type="similarity">
    <text evidence="2 7">Belongs to the ExbD/TolR family.</text>
</comment>
<evidence type="ECO:0000256" key="7">
    <source>
        <dbReference type="RuleBase" id="RU003879"/>
    </source>
</evidence>
<evidence type="ECO:0000256" key="2">
    <source>
        <dbReference type="ARBA" id="ARBA00005811"/>
    </source>
</evidence>
<keyword evidence="5 8" id="KW-1133">Transmembrane helix</keyword>
<dbReference type="STRING" id="1005048.CFU_0339"/>
<reference evidence="10" key="6">
    <citation type="submission" date="2011-05" db="EMBL/GenBank/DDBJ databases">
        <title>Complete sequence of Collimonas fungivorans Ter331.</title>
        <authorList>
            <person name="Leveau J.H."/>
        </authorList>
    </citation>
    <scope>NUCLEOTIDE SEQUENCE [LARGE SCALE GENOMIC DNA]</scope>
    <source>
        <strain evidence="10">Ter331</strain>
    </source>
</reference>
<keyword evidence="4 7" id="KW-0812">Transmembrane</keyword>
<evidence type="ECO:0000256" key="5">
    <source>
        <dbReference type="ARBA" id="ARBA00022989"/>
    </source>
</evidence>
<reference evidence="9 10" key="3">
    <citation type="journal article" date="2008" name="FEMS Microbiol. Ecol.">
        <title>Identification and characterization of genes underlying chitinolysis in Collimonas fungivorans Ter331.</title>
        <authorList>
            <person name="Fritsche K."/>
            <person name="de Boer W."/>
            <person name="Gerards S."/>
            <person name="van den Berg M."/>
            <person name="van Veen J.A."/>
            <person name="Leveau J.H."/>
        </authorList>
    </citation>
    <scope>NUCLEOTIDE SEQUENCE [LARGE SCALE GENOMIC DNA]</scope>
    <source>
        <strain evidence="9 10">Ter331</strain>
    </source>
</reference>
<keyword evidence="7" id="KW-0813">Transport</keyword>
<dbReference type="AlphaFoldDB" id="G0AEP2"/>
<evidence type="ECO:0000313" key="10">
    <source>
        <dbReference type="Proteomes" id="UP000008392"/>
    </source>
</evidence>
<reference evidence="9 10" key="4">
    <citation type="journal article" date="2010" name="Environ. Microbiol.">
        <title>The bacterial genus Collimonas: mycophagy, weathering and other adaptive solutions to life in oligotrophic soil environments.</title>
        <authorList>
            <person name="Leveau J.H."/>
            <person name="Uroz S."/>
            <person name="de Boer W."/>
        </authorList>
    </citation>
    <scope>NUCLEOTIDE SEQUENCE [LARGE SCALE GENOMIC DNA]</scope>
    <source>
        <strain evidence="9 10">Ter331</strain>
    </source>
</reference>
<evidence type="ECO:0000256" key="8">
    <source>
        <dbReference type="SAM" id="Phobius"/>
    </source>
</evidence>
<name>G0AEP2_COLFT</name>
<evidence type="ECO:0000256" key="4">
    <source>
        <dbReference type="ARBA" id="ARBA00022692"/>
    </source>
</evidence>
<keyword evidence="3" id="KW-1003">Cell membrane</keyword>
<feature type="transmembrane region" description="Helical" evidence="8">
    <location>
        <begin position="29"/>
        <end position="48"/>
    </location>
</feature>
<proteinExistence type="inferred from homology"/>
<dbReference type="InterPro" id="IPR003400">
    <property type="entry name" value="ExbD"/>
</dbReference>
<organism evidence="9 10">
    <name type="scientific">Collimonas fungivorans (strain Ter331)</name>
    <dbReference type="NCBI Taxonomy" id="1005048"/>
    <lineage>
        <taxon>Bacteria</taxon>
        <taxon>Pseudomonadati</taxon>
        <taxon>Pseudomonadota</taxon>
        <taxon>Betaproteobacteria</taxon>
        <taxon>Burkholderiales</taxon>
        <taxon>Oxalobacteraceae</taxon>
        <taxon>Collimonas</taxon>
    </lineage>
</organism>
<accession>G0AEP2</accession>
<dbReference type="KEGG" id="cfu:CFU_0339"/>
<evidence type="ECO:0000313" key="9">
    <source>
        <dbReference type="EMBL" id="AEK60177.1"/>
    </source>
</evidence>